<sequence>MTPYQVLRSSPLAFLLSSLPHFRPILPYPRVQDPVRLRLLACGLADGSVLETAELRTAWMTVPVPPRFHTEHNLYITSPLPPTPPSGRPHPLRINNIISDITPHANTHPLGIPTGGQWSFRIIVLAHARQAVFIVAFISTSARRSRHHHA</sequence>
<comment type="caution">
    <text evidence="1">The sequence shown here is derived from an EMBL/GenBank/DDBJ whole genome shotgun (WGS) entry which is preliminary data.</text>
</comment>
<gene>
    <name evidence="1" type="ORF">B0T25DRAFT_109856</name>
</gene>
<proteinExistence type="predicted"/>
<dbReference type="Proteomes" id="UP001275084">
    <property type="component" value="Unassembled WGS sequence"/>
</dbReference>
<reference evidence="1" key="2">
    <citation type="submission" date="2023-06" db="EMBL/GenBank/DDBJ databases">
        <authorList>
            <consortium name="Lawrence Berkeley National Laboratory"/>
            <person name="Haridas S."/>
            <person name="Hensen N."/>
            <person name="Bonometti L."/>
            <person name="Westerberg I."/>
            <person name="Brannstrom I.O."/>
            <person name="Guillou S."/>
            <person name="Cros-Aarteil S."/>
            <person name="Calhoun S."/>
            <person name="Kuo A."/>
            <person name="Mondo S."/>
            <person name="Pangilinan J."/>
            <person name="Riley R."/>
            <person name="Labutti K."/>
            <person name="Andreopoulos B."/>
            <person name="Lipzen A."/>
            <person name="Chen C."/>
            <person name="Yanf M."/>
            <person name="Daum C."/>
            <person name="Ng V."/>
            <person name="Clum A."/>
            <person name="Steindorff A."/>
            <person name="Ohm R."/>
            <person name="Martin F."/>
            <person name="Silar P."/>
            <person name="Natvig D."/>
            <person name="Lalanne C."/>
            <person name="Gautier V."/>
            <person name="Ament-Velasquez S.L."/>
            <person name="Kruys A."/>
            <person name="Hutchinson M.I."/>
            <person name="Powell A.J."/>
            <person name="Barry K."/>
            <person name="Miller A.N."/>
            <person name="Grigoriev I.V."/>
            <person name="Debuchy R."/>
            <person name="Gladieux P."/>
            <person name="Thoren M.H."/>
            <person name="Johannesson H."/>
        </authorList>
    </citation>
    <scope>NUCLEOTIDE SEQUENCE</scope>
    <source>
        <strain evidence="1">CBS 955.72</strain>
    </source>
</reference>
<evidence type="ECO:0000313" key="2">
    <source>
        <dbReference type="Proteomes" id="UP001275084"/>
    </source>
</evidence>
<protein>
    <submittedName>
        <fullName evidence="1">Uncharacterized protein</fullName>
    </submittedName>
</protein>
<dbReference type="AlphaFoldDB" id="A0AAJ0MHZ5"/>
<organism evidence="1 2">
    <name type="scientific">Lasiosphaeria hispida</name>
    <dbReference type="NCBI Taxonomy" id="260671"/>
    <lineage>
        <taxon>Eukaryota</taxon>
        <taxon>Fungi</taxon>
        <taxon>Dikarya</taxon>
        <taxon>Ascomycota</taxon>
        <taxon>Pezizomycotina</taxon>
        <taxon>Sordariomycetes</taxon>
        <taxon>Sordariomycetidae</taxon>
        <taxon>Sordariales</taxon>
        <taxon>Lasiosphaeriaceae</taxon>
        <taxon>Lasiosphaeria</taxon>
    </lineage>
</organism>
<dbReference type="EMBL" id="JAUIQD010000002">
    <property type="protein sequence ID" value="KAK3359794.1"/>
    <property type="molecule type" value="Genomic_DNA"/>
</dbReference>
<accession>A0AAJ0MHZ5</accession>
<reference evidence="1" key="1">
    <citation type="journal article" date="2023" name="Mol. Phylogenet. Evol.">
        <title>Genome-scale phylogeny and comparative genomics of the fungal order Sordariales.</title>
        <authorList>
            <person name="Hensen N."/>
            <person name="Bonometti L."/>
            <person name="Westerberg I."/>
            <person name="Brannstrom I.O."/>
            <person name="Guillou S."/>
            <person name="Cros-Aarteil S."/>
            <person name="Calhoun S."/>
            <person name="Haridas S."/>
            <person name="Kuo A."/>
            <person name="Mondo S."/>
            <person name="Pangilinan J."/>
            <person name="Riley R."/>
            <person name="LaButti K."/>
            <person name="Andreopoulos B."/>
            <person name="Lipzen A."/>
            <person name="Chen C."/>
            <person name="Yan M."/>
            <person name="Daum C."/>
            <person name="Ng V."/>
            <person name="Clum A."/>
            <person name="Steindorff A."/>
            <person name="Ohm R.A."/>
            <person name="Martin F."/>
            <person name="Silar P."/>
            <person name="Natvig D.O."/>
            <person name="Lalanne C."/>
            <person name="Gautier V."/>
            <person name="Ament-Velasquez S.L."/>
            <person name="Kruys A."/>
            <person name="Hutchinson M.I."/>
            <person name="Powell A.J."/>
            <person name="Barry K."/>
            <person name="Miller A.N."/>
            <person name="Grigoriev I.V."/>
            <person name="Debuchy R."/>
            <person name="Gladieux P."/>
            <person name="Hiltunen Thoren M."/>
            <person name="Johannesson H."/>
        </authorList>
    </citation>
    <scope>NUCLEOTIDE SEQUENCE</scope>
    <source>
        <strain evidence="1">CBS 955.72</strain>
    </source>
</reference>
<keyword evidence="2" id="KW-1185">Reference proteome</keyword>
<evidence type="ECO:0000313" key="1">
    <source>
        <dbReference type="EMBL" id="KAK3359794.1"/>
    </source>
</evidence>
<name>A0AAJ0MHZ5_9PEZI</name>